<dbReference type="SUPFAM" id="SSF109854">
    <property type="entry name" value="DinB/YfiT-like putative metalloenzymes"/>
    <property type="match status" value="1"/>
</dbReference>
<dbReference type="Gene3D" id="1.20.120.450">
    <property type="entry name" value="dinb family like domain"/>
    <property type="match status" value="1"/>
</dbReference>
<name>A0A1N5ZKL7_9ACTN</name>
<gene>
    <name evidence="1" type="ORF">SAMN04489832_4126</name>
</gene>
<dbReference type="Pfam" id="PF04978">
    <property type="entry name" value="MST"/>
    <property type="match status" value="1"/>
</dbReference>
<evidence type="ECO:0000313" key="2">
    <source>
        <dbReference type="Proteomes" id="UP000185124"/>
    </source>
</evidence>
<accession>A0A1N5ZKL7</accession>
<reference evidence="2" key="1">
    <citation type="submission" date="2016-12" db="EMBL/GenBank/DDBJ databases">
        <authorList>
            <person name="Varghese N."/>
            <person name="Submissions S."/>
        </authorList>
    </citation>
    <scope>NUCLEOTIDE SEQUENCE [LARGE SCALE GENOMIC DNA]</scope>
    <source>
        <strain evidence="2">DSM 45599</strain>
    </source>
</reference>
<dbReference type="AlphaFoldDB" id="A0A1N5ZKL7"/>
<proteinExistence type="predicted"/>
<protein>
    <recommendedName>
        <fullName evidence="3">DinB superfamily protein</fullName>
    </recommendedName>
</protein>
<evidence type="ECO:0000313" key="1">
    <source>
        <dbReference type="EMBL" id="SIN22343.1"/>
    </source>
</evidence>
<dbReference type="STRING" id="709881.SAMN04489832_4126"/>
<evidence type="ECO:0008006" key="3">
    <source>
        <dbReference type="Google" id="ProtNLM"/>
    </source>
</evidence>
<dbReference type="EMBL" id="FSQT01000002">
    <property type="protein sequence ID" value="SIN22343.1"/>
    <property type="molecule type" value="Genomic_DNA"/>
</dbReference>
<dbReference type="InterPro" id="IPR007061">
    <property type="entry name" value="MST-like"/>
</dbReference>
<organism evidence="1 2">
    <name type="scientific">Micromonospora cremea</name>
    <dbReference type="NCBI Taxonomy" id="709881"/>
    <lineage>
        <taxon>Bacteria</taxon>
        <taxon>Bacillati</taxon>
        <taxon>Actinomycetota</taxon>
        <taxon>Actinomycetes</taxon>
        <taxon>Micromonosporales</taxon>
        <taxon>Micromonosporaceae</taxon>
        <taxon>Micromonospora</taxon>
    </lineage>
</organism>
<keyword evidence="2" id="KW-1185">Reference proteome</keyword>
<dbReference type="Proteomes" id="UP000185124">
    <property type="component" value="Unassembled WGS sequence"/>
</dbReference>
<dbReference type="InterPro" id="IPR034660">
    <property type="entry name" value="DinB/YfiT-like"/>
</dbReference>
<sequence>MGASRDVPAFRALARRAYENFVLGRCPSACHHGRMWIAPDVSRPSDVLVAPEADHLRHLLDWHRATLLHKCAGLDAEQLARSPLAFSNLSLLGLIRHMAKVERTWFRTLFRSESLDTLYSTPERRDADFDDIDPASAQGDYARLVEETELARQAVAAASMDDTFTFPDEDVASLRYVYLQMIAEYARHNGHADLLRQAIDGARGV</sequence>